<dbReference type="SUPFAM" id="SSF89095">
    <property type="entry name" value="GatB/YqeY motif"/>
    <property type="match status" value="1"/>
</dbReference>
<organism evidence="1 2">
    <name type="scientific">Candidatus Desulfatibia vada</name>
    <dbReference type="NCBI Taxonomy" id="2841696"/>
    <lineage>
        <taxon>Bacteria</taxon>
        <taxon>Pseudomonadati</taxon>
        <taxon>Thermodesulfobacteriota</taxon>
        <taxon>Desulfobacteria</taxon>
        <taxon>Desulfobacterales</taxon>
        <taxon>Desulfobacterales incertae sedis</taxon>
        <taxon>Candidatus Desulfatibia</taxon>
    </lineage>
</organism>
<dbReference type="InterPro" id="IPR019004">
    <property type="entry name" value="YqeY/Aim41"/>
</dbReference>
<comment type="caution">
    <text evidence="1">The sequence shown here is derived from an EMBL/GenBank/DDBJ whole genome shotgun (WGS) entry which is preliminary data.</text>
</comment>
<dbReference type="Gene3D" id="1.10.1510.10">
    <property type="entry name" value="Uncharacterised protein YqeY/AIM41 PF09424, N-terminal domain"/>
    <property type="match status" value="1"/>
</dbReference>
<dbReference type="EMBL" id="JACNIG010000239">
    <property type="protein sequence ID" value="MBC8432626.1"/>
    <property type="molecule type" value="Genomic_DNA"/>
</dbReference>
<dbReference type="InterPro" id="IPR042184">
    <property type="entry name" value="YqeY/Aim41_N"/>
</dbReference>
<evidence type="ECO:0000313" key="2">
    <source>
        <dbReference type="Proteomes" id="UP000605201"/>
    </source>
</evidence>
<dbReference type="InterPro" id="IPR023168">
    <property type="entry name" value="GatB_Yqey_C_2"/>
</dbReference>
<dbReference type="Proteomes" id="UP000605201">
    <property type="component" value="Unassembled WGS sequence"/>
</dbReference>
<gene>
    <name evidence="1" type="ORF">H8D96_12005</name>
</gene>
<dbReference type="PANTHER" id="PTHR28055:SF1">
    <property type="entry name" value="ALTERED INHERITANCE OF MITOCHONDRIA PROTEIN 41, MITOCHONDRIAL"/>
    <property type="match status" value="1"/>
</dbReference>
<dbReference type="Gene3D" id="1.10.10.410">
    <property type="match status" value="1"/>
</dbReference>
<proteinExistence type="predicted"/>
<dbReference type="PANTHER" id="PTHR28055">
    <property type="entry name" value="ALTERED INHERITANCE OF MITOCHONDRIA PROTEIN 41, MITOCHONDRIAL"/>
    <property type="match status" value="1"/>
</dbReference>
<dbReference type="Pfam" id="PF09424">
    <property type="entry name" value="YqeY"/>
    <property type="match status" value="1"/>
</dbReference>
<protein>
    <submittedName>
        <fullName evidence="1">GatB/YqeY domain-containing protein</fullName>
    </submittedName>
</protein>
<sequence>MKLKEQIKHDLTAAMKAKDEAKKSALRVVLGEFSRLDRKELIDDDVVKILKKLIKAEKEVIQIKGERADYEFVTILENYLPKMATEAEIKSWIEQNIDFANFKNKMQAMGQIMKHFGTAADGNAVKEILQQM</sequence>
<reference evidence="1 2" key="1">
    <citation type="submission" date="2020-08" db="EMBL/GenBank/DDBJ databases">
        <title>Bridging the membrane lipid divide: bacteria of the FCB group superphylum have the potential to synthesize archaeal ether lipids.</title>
        <authorList>
            <person name="Villanueva L."/>
            <person name="Von Meijenfeldt F.A.B."/>
            <person name="Westbye A.B."/>
            <person name="Yadav S."/>
            <person name="Hopmans E.C."/>
            <person name="Dutilh B.E."/>
            <person name="Sinninghe Damste J.S."/>
        </authorList>
    </citation>
    <scope>NUCLEOTIDE SEQUENCE [LARGE SCALE GENOMIC DNA]</scope>
    <source>
        <strain evidence="1">NIOZ-UU17</strain>
    </source>
</reference>
<name>A0A8J6P353_9BACT</name>
<accession>A0A8J6P353</accession>
<dbReference type="AlphaFoldDB" id="A0A8J6P353"/>
<dbReference type="InterPro" id="IPR003789">
    <property type="entry name" value="Asn/Gln_tRNA_amidoTrase-B-like"/>
</dbReference>
<dbReference type="GO" id="GO:0016884">
    <property type="term" value="F:carbon-nitrogen ligase activity, with glutamine as amido-N-donor"/>
    <property type="evidence" value="ECO:0007669"/>
    <property type="project" value="InterPro"/>
</dbReference>
<evidence type="ECO:0000313" key="1">
    <source>
        <dbReference type="EMBL" id="MBC8432626.1"/>
    </source>
</evidence>